<dbReference type="CDD" id="cd00761">
    <property type="entry name" value="Glyco_tranf_GTA_type"/>
    <property type="match status" value="1"/>
</dbReference>
<sequence length="350" mass="41288">MIEELVSIVVPVYNMGNSLEVCVDSLLKQKYYNIEIVLVDDGSRDNSLEVCYKLQKRDSRIQVYHTENRGSGPARNTGIEKATGRYIYFPDADDKLEEDAIGILVDAMENGRYDLVVFGYQSIDAKGNVVLKKQYPDMKRNGEDVRQDYSDYVVSTRRYGIQGAPWNKFFDLNVIRKHSIRYPSLRRHQDEGFISRYMCYVKNIHFIKAILYNHYLNDLKKEWDKYPVDYVDAVIGLYQTRKETILTWNEKDRKTKEIVEHEYICNMIKAFELSYSPKMKLSSRNRLKWIRKQIERSQVLKVVMPLSLGRYQKIIFTLLKKRHINLAILIMHIKIIIEKNGGLDAFRRLQ</sequence>
<organism evidence="4 5">
    <name type="scientific">Blautia obeum</name>
    <dbReference type="NCBI Taxonomy" id="40520"/>
    <lineage>
        <taxon>Bacteria</taxon>
        <taxon>Bacillati</taxon>
        <taxon>Bacillota</taxon>
        <taxon>Clostridia</taxon>
        <taxon>Lachnospirales</taxon>
        <taxon>Lachnospiraceae</taxon>
        <taxon>Blautia</taxon>
    </lineage>
</organism>
<comment type="caution">
    <text evidence="4">The sequence shown here is derived from an EMBL/GenBank/DDBJ whole genome shotgun (WGS) entry which is preliminary data.</text>
</comment>
<dbReference type="Proteomes" id="UP000261222">
    <property type="component" value="Unassembled WGS sequence"/>
</dbReference>
<proteinExistence type="predicted"/>
<evidence type="ECO:0000313" key="5">
    <source>
        <dbReference type="Proteomes" id="UP000261222"/>
    </source>
</evidence>
<dbReference type="AlphaFoldDB" id="A0A3E5A4T0"/>
<keyword evidence="1" id="KW-0328">Glycosyltransferase</keyword>
<dbReference type="PANTHER" id="PTHR22916">
    <property type="entry name" value="GLYCOSYLTRANSFERASE"/>
    <property type="match status" value="1"/>
</dbReference>
<dbReference type="GO" id="GO:0016757">
    <property type="term" value="F:glycosyltransferase activity"/>
    <property type="evidence" value="ECO:0007669"/>
    <property type="project" value="UniProtKB-KW"/>
</dbReference>
<accession>A0A3E5A4T0</accession>
<dbReference type="EMBL" id="QSUB01000005">
    <property type="protein sequence ID" value="RGN03837.1"/>
    <property type="molecule type" value="Genomic_DNA"/>
</dbReference>
<keyword evidence="2 4" id="KW-0808">Transferase</keyword>
<dbReference type="Gene3D" id="3.90.550.10">
    <property type="entry name" value="Spore Coat Polysaccharide Biosynthesis Protein SpsA, Chain A"/>
    <property type="match status" value="1"/>
</dbReference>
<dbReference type="SUPFAM" id="SSF53448">
    <property type="entry name" value="Nucleotide-diphospho-sugar transferases"/>
    <property type="match status" value="1"/>
</dbReference>
<dbReference type="InterPro" id="IPR001173">
    <property type="entry name" value="Glyco_trans_2-like"/>
</dbReference>
<evidence type="ECO:0000256" key="1">
    <source>
        <dbReference type="ARBA" id="ARBA00022676"/>
    </source>
</evidence>
<dbReference type="Pfam" id="PF00535">
    <property type="entry name" value="Glycos_transf_2"/>
    <property type="match status" value="1"/>
</dbReference>
<reference evidence="4 5" key="1">
    <citation type="submission" date="2018-08" db="EMBL/GenBank/DDBJ databases">
        <title>A genome reference for cultivated species of the human gut microbiota.</title>
        <authorList>
            <person name="Zou Y."/>
            <person name="Xue W."/>
            <person name="Luo G."/>
        </authorList>
    </citation>
    <scope>NUCLEOTIDE SEQUENCE [LARGE SCALE GENOMIC DNA]</scope>
    <source>
        <strain evidence="4 5">OM06-11AA</strain>
    </source>
</reference>
<dbReference type="RefSeq" id="WP_117739388.1">
    <property type="nucleotide sequence ID" value="NZ_QSUB01000005.1"/>
</dbReference>
<gene>
    <name evidence="4" type="ORF">DXB81_11870</name>
</gene>
<evidence type="ECO:0000256" key="2">
    <source>
        <dbReference type="ARBA" id="ARBA00022679"/>
    </source>
</evidence>
<protein>
    <submittedName>
        <fullName evidence="4">Glycosyltransferase family 2 protein</fullName>
    </submittedName>
</protein>
<dbReference type="InterPro" id="IPR029044">
    <property type="entry name" value="Nucleotide-diphossugar_trans"/>
</dbReference>
<feature type="domain" description="Glycosyltransferase 2-like" evidence="3">
    <location>
        <begin position="7"/>
        <end position="133"/>
    </location>
</feature>
<evidence type="ECO:0000259" key="3">
    <source>
        <dbReference type="Pfam" id="PF00535"/>
    </source>
</evidence>
<evidence type="ECO:0000313" key="4">
    <source>
        <dbReference type="EMBL" id="RGN03837.1"/>
    </source>
</evidence>
<dbReference type="PANTHER" id="PTHR22916:SF51">
    <property type="entry name" value="GLYCOSYLTRANSFERASE EPSH-RELATED"/>
    <property type="match status" value="1"/>
</dbReference>
<name>A0A3E5A4T0_9FIRM</name>